<dbReference type="Gene3D" id="3.10.10.10">
    <property type="entry name" value="HIV Type 1 Reverse Transcriptase, subunit A, domain 1"/>
    <property type="match status" value="1"/>
</dbReference>
<dbReference type="InterPro" id="IPR043502">
    <property type="entry name" value="DNA/RNA_pol_sf"/>
</dbReference>
<evidence type="ECO:0000313" key="1">
    <source>
        <dbReference type="EMBL" id="MBW0512812.1"/>
    </source>
</evidence>
<protein>
    <submittedName>
        <fullName evidence="1">Uncharacterized protein</fullName>
    </submittedName>
</protein>
<dbReference type="AlphaFoldDB" id="A0A9Q3E339"/>
<gene>
    <name evidence="1" type="ORF">O181_052527</name>
</gene>
<keyword evidence="2" id="KW-1185">Reference proteome</keyword>
<dbReference type="InterPro" id="IPR032567">
    <property type="entry name" value="RTL1-rel"/>
</dbReference>
<dbReference type="PANTHER" id="PTHR15503">
    <property type="entry name" value="LDOC1 RELATED"/>
    <property type="match status" value="1"/>
</dbReference>
<evidence type="ECO:0000313" key="2">
    <source>
        <dbReference type="Proteomes" id="UP000765509"/>
    </source>
</evidence>
<dbReference type="Proteomes" id="UP000765509">
    <property type="component" value="Unassembled WGS sequence"/>
</dbReference>
<sequence length="159" mass="18051">MPSQSLITSTYEVFKEIKDIGEDVAIYSLHLFQGYMDLPPLSLHASLEEQGDEEEEKEEIETMLKVIPPAYHQCFYDLYKVREEKLPPHHACDHCIKLECLLPPVGVIYSLSNQEAEALRAYISEDVEKGFIRPSSSLIGAPVRFVKKKDGGLCLCVDY</sequence>
<dbReference type="EMBL" id="AVOT02023004">
    <property type="protein sequence ID" value="MBW0512812.1"/>
    <property type="molecule type" value="Genomic_DNA"/>
</dbReference>
<accession>A0A9Q3E339</accession>
<comment type="caution">
    <text evidence="1">The sequence shown here is derived from an EMBL/GenBank/DDBJ whole genome shotgun (WGS) entry which is preliminary data.</text>
</comment>
<proteinExistence type="predicted"/>
<name>A0A9Q3E339_9BASI</name>
<dbReference type="SUPFAM" id="SSF56672">
    <property type="entry name" value="DNA/RNA polymerases"/>
    <property type="match status" value="1"/>
</dbReference>
<organism evidence="1 2">
    <name type="scientific">Austropuccinia psidii MF-1</name>
    <dbReference type="NCBI Taxonomy" id="1389203"/>
    <lineage>
        <taxon>Eukaryota</taxon>
        <taxon>Fungi</taxon>
        <taxon>Dikarya</taxon>
        <taxon>Basidiomycota</taxon>
        <taxon>Pucciniomycotina</taxon>
        <taxon>Pucciniomycetes</taxon>
        <taxon>Pucciniales</taxon>
        <taxon>Sphaerophragmiaceae</taxon>
        <taxon>Austropuccinia</taxon>
    </lineage>
</organism>
<reference evidence="1" key="1">
    <citation type="submission" date="2021-03" db="EMBL/GenBank/DDBJ databases">
        <title>Draft genome sequence of rust myrtle Austropuccinia psidii MF-1, a brazilian biotype.</title>
        <authorList>
            <person name="Quecine M.C."/>
            <person name="Pachon D.M.R."/>
            <person name="Bonatelli M.L."/>
            <person name="Correr F.H."/>
            <person name="Franceschini L.M."/>
            <person name="Leite T.F."/>
            <person name="Margarido G.R.A."/>
            <person name="Almeida C.A."/>
            <person name="Ferrarezi J.A."/>
            <person name="Labate C.A."/>
        </authorList>
    </citation>
    <scope>NUCLEOTIDE SEQUENCE</scope>
    <source>
        <strain evidence="1">MF-1</strain>
    </source>
</reference>
<dbReference type="PANTHER" id="PTHR15503:SF22">
    <property type="entry name" value="TRANSPOSON TY3-I GAG POLYPROTEIN"/>
    <property type="match status" value="1"/>
</dbReference>